<dbReference type="Gene3D" id="1.10.418.10">
    <property type="entry name" value="Calponin-like domain"/>
    <property type="match status" value="1"/>
</dbReference>
<dbReference type="EMBL" id="JARQWQ010000007">
    <property type="protein sequence ID" value="KAK2570707.1"/>
    <property type="molecule type" value="Genomic_DNA"/>
</dbReference>
<name>A0AAD9VE58_ACRCE</name>
<evidence type="ECO:0000313" key="4">
    <source>
        <dbReference type="Proteomes" id="UP001249851"/>
    </source>
</evidence>
<keyword evidence="4" id="KW-1185">Reference proteome</keyword>
<organism evidence="3 4">
    <name type="scientific">Acropora cervicornis</name>
    <name type="common">Staghorn coral</name>
    <dbReference type="NCBI Taxonomy" id="6130"/>
    <lineage>
        <taxon>Eukaryota</taxon>
        <taxon>Metazoa</taxon>
        <taxon>Cnidaria</taxon>
        <taxon>Anthozoa</taxon>
        <taxon>Hexacorallia</taxon>
        <taxon>Scleractinia</taxon>
        <taxon>Astrocoeniina</taxon>
        <taxon>Acroporidae</taxon>
        <taxon>Acropora</taxon>
    </lineage>
</organism>
<dbReference type="GO" id="GO:0015629">
    <property type="term" value="C:actin cytoskeleton"/>
    <property type="evidence" value="ECO:0007669"/>
    <property type="project" value="TreeGrafter"/>
</dbReference>
<proteinExistence type="inferred from homology"/>
<feature type="region of interest" description="Disordered" evidence="2">
    <location>
        <begin position="1"/>
        <end position="26"/>
    </location>
</feature>
<protein>
    <submittedName>
        <fullName evidence="3">Myophilin</fullName>
    </submittedName>
</protein>
<comment type="similarity">
    <text evidence="1">Belongs to the calponin family.</text>
</comment>
<reference evidence="3" key="1">
    <citation type="journal article" date="2023" name="G3 (Bethesda)">
        <title>Whole genome assembly and annotation of the endangered Caribbean coral Acropora cervicornis.</title>
        <authorList>
            <person name="Selwyn J.D."/>
            <person name="Vollmer S.V."/>
        </authorList>
    </citation>
    <scope>NUCLEOTIDE SEQUENCE</scope>
    <source>
        <strain evidence="3">K2</strain>
    </source>
</reference>
<dbReference type="Proteomes" id="UP001249851">
    <property type="component" value="Unassembled WGS sequence"/>
</dbReference>
<comment type="caution">
    <text evidence="3">The sequence shown here is derived from an EMBL/GenBank/DDBJ whole genome shotgun (WGS) entry which is preliminary data.</text>
</comment>
<evidence type="ECO:0000313" key="3">
    <source>
        <dbReference type="EMBL" id="KAK2570707.1"/>
    </source>
</evidence>
<dbReference type="PANTHER" id="PTHR47385:SF14">
    <property type="entry name" value="TRANSGELIN"/>
    <property type="match status" value="1"/>
</dbReference>
<evidence type="ECO:0000256" key="1">
    <source>
        <dbReference type="ARBA" id="ARBA00009631"/>
    </source>
</evidence>
<dbReference type="InterPro" id="IPR000557">
    <property type="entry name" value="Calponin_repeat"/>
</dbReference>
<dbReference type="PANTHER" id="PTHR47385">
    <property type="entry name" value="CALPONIN"/>
    <property type="match status" value="1"/>
</dbReference>
<dbReference type="PROSITE" id="PS51122">
    <property type="entry name" value="CALPONIN_2"/>
    <property type="match status" value="1"/>
</dbReference>
<dbReference type="Pfam" id="PF00402">
    <property type="entry name" value="Calponin"/>
    <property type="match status" value="1"/>
</dbReference>
<gene>
    <name evidence="3" type="ORF">P5673_004396</name>
</gene>
<sequence>MDYQQIASEELKQNKTQRMKHRPVSGMKQSWEETFLGEKPVKMLFTKFWQMAKLANELRNSDPSNSLGPPLKANNGTKPFLMMENISKYLTFCGKQLGVPNGDQFQTVISQIHATGRRSAAKGLNVPDLGPKEATANKREFSKEQLKAGKNEIGLQMGTNKLASQAGDHFGRPRQIAGTVQKPHLKRVVYNLVSAELLNVSTTNSLI</sequence>
<reference evidence="3" key="2">
    <citation type="journal article" date="2023" name="Science">
        <title>Genomic signatures of disease resistance in endangered staghorn corals.</title>
        <authorList>
            <person name="Vollmer S.V."/>
            <person name="Selwyn J.D."/>
            <person name="Despard B.A."/>
            <person name="Roesel C.L."/>
        </authorList>
    </citation>
    <scope>NUCLEOTIDE SEQUENCE</scope>
    <source>
        <strain evidence="3">K2</strain>
    </source>
</reference>
<dbReference type="GO" id="GO:0051015">
    <property type="term" value="F:actin filament binding"/>
    <property type="evidence" value="ECO:0007669"/>
    <property type="project" value="TreeGrafter"/>
</dbReference>
<dbReference type="InterPro" id="IPR050606">
    <property type="entry name" value="Calponin-like"/>
</dbReference>
<dbReference type="SUPFAM" id="SSF47576">
    <property type="entry name" value="Calponin-homology domain, CH-domain"/>
    <property type="match status" value="1"/>
</dbReference>
<dbReference type="InterPro" id="IPR036872">
    <property type="entry name" value="CH_dom_sf"/>
</dbReference>
<dbReference type="PROSITE" id="PS01052">
    <property type="entry name" value="CALPONIN_1"/>
    <property type="match status" value="1"/>
</dbReference>
<dbReference type="AlphaFoldDB" id="A0AAD9VE58"/>
<evidence type="ECO:0000256" key="2">
    <source>
        <dbReference type="SAM" id="MobiDB-lite"/>
    </source>
</evidence>
<accession>A0AAD9VE58</accession>
<dbReference type="GO" id="GO:0007015">
    <property type="term" value="P:actin filament organization"/>
    <property type="evidence" value="ECO:0007669"/>
    <property type="project" value="TreeGrafter"/>
</dbReference>